<keyword evidence="2" id="KW-1185">Reference proteome</keyword>
<organism evidence="1 2">
    <name type="scientific">Streptomyces sannanensis</name>
    <dbReference type="NCBI Taxonomy" id="285536"/>
    <lineage>
        <taxon>Bacteria</taxon>
        <taxon>Bacillati</taxon>
        <taxon>Actinomycetota</taxon>
        <taxon>Actinomycetes</taxon>
        <taxon>Kitasatosporales</taxon>
        <taxon>Streptomycetaceae</taxon>
        <taxon>Streptomyces</taxon>
    </lineage>
</organism>
<gene>
    <name evidence="1" type="ORF">GCM10020367_42900</name>
</gene>
<proteinExistence type="predicted"/>
<evidence type="ECO:0000313" key="1">
    <source>
        <dbReference type="EMBL" id="GAA3375366.1"/>
    </source>
</evidence>
<dbReference type="RefSeq" id="WP_345040092.1">
    <property type="nucleotide sequence ID" value="NZ_BAAAYL010000001.1"/>
</dbReference>
<protein>
    <submittedName>
        <fullName evidence="1">Uncharacterized protein</fullName>
    </submittedName>
</protein>
<sequence length="57" mass="6608">MTVMTERPHMTTEEFEHLARIAARETEGLRLEFGKEVTLPDPVGITLQTEPLKDWVR</sequence>
<name>A0ABP6SFX7_9ACTN</name>
<dbReference type="Proteomes" id="UP001499990">
    <property type="component" value="Unassembled WGS sequence"/>
</dbReference>
<accession>A0ABP6SFX7</accession>
<reference evidence="2" key="1">
    <citation type="journal article" date="2019" name="Int. J. Syst. Evol. Microbiol.">
        <title>The Global Catalogue of Microorganisms (GCM) 10K type strain sequencing project: providing services to taxonomists for standard genome sequencing and annotation.</title>
        <authorList>
            <consortium name="The Broad Institute Genomics Platform"/>
            <consortium name="The Broad Institute Genome Sequencing Center for Infectious Disease"/>
            <person name="Wu L."/>
            <person name="Ma J."/>
        </authorList>
    </citation>
    <scope>NUCLEOTIDE SEQUENCE [LARGE SCALE GENOMIC DNA]</scope>
    <source>
        <strain evidence="2">JCM 9651</strain>
    </source>
</reference>
<dbReference type="EMBL" id="BAAAYL010000001">
    <property type="protein sequence ID" value="GAA3375366.1"/>
    <property type="molecule type" value="Genomic_DNA"/>
</dbReference>
<evidence type="ECO:0000313" key="2">
    <source>
        <dbReference type="Proteomes" id="UP001499990"/>
    </source>
</evidence>
<comment type="caution">
    <text evidence="1">The sequence shown here is derived from an EMBL/GenBank/DDBJ whole genome shotgun (WGS) entry which is preliminary data.</text>
</comment>